<dbReference type="GO" id="GO:0010420">
    <property type="term" value="F:polyprenyldihydroxybenzoate methyltransferase activity"/>
    <property type="evidence" value="ECO:0007669"/>
    <property type="project" value="InterPro"/>
</dbReference>
<evidence type="ECO:0000313" key="7">
    <source>
        <dbReference type="Proteomes" id="UP000309550"/>
    </source>
</evidence>
<dbReference type="RefSeq" id="WP_138663242.1">
    <property type="nucleotide sequence ID" value="NZ_VANS01000004.1"/>
</dbReference>
<dbReference type="PANTHER" id="PTHR43464:SF19">
    <property type="entry name" value="UBIQUINONE BIOSYNTHESIS O-METHYLTRANSFERASE, MITOCHONDRIAL"/>
    <property type="match status" value="1"/>
</dbReference>
<dbReference type="InterPro" id="IPR029063">
    <property type="entry name" value="SAM-dependent_MTases_sf"/>
</dbReference>
<keyword evidence="2 6" id="KW-0808">Transferase</keyword>
<evidence type="ECO:0000256" key="2">
    <source>
        <dbReference type="ARBA" id="ARBA00022679"/>
    </source>
</evidence>
<dbReference type="InterPro" id="IPR010233">
    <property type="entry name" value="UbiG_MeTrfase"/>
</dbReference>
<dbReference type="GO" id="GO:0061542">
    <property type="term" value="F:3-demethylubiquinol 3-O-methyltransferase activity"/>
    <property type="evidence" value="ECO:0007669"/>
    <property type="project" value="InterPro"/>
</dbReference>
<keyword evidence="4" id="KW-0949">S-adenosyl-L-methionine</keyword>
<dbReference type="CDD" id="cd02440">
    <property type="entry name" value="AdoMet_MTases"/>
    <property type="match status" value="1"/>
</dbReference>
<protein>
    <submittedName>
        <fullName evidence="6">3-demethylubiquinone-9 3-O-methyltransferase</fullName>
    </submittedName>
</protein>
<name>A0A5S3PC74_9RHOB</name>
<dbReference type="GO" id="GO:0032259">
    <property type="term" value="P:methylation"/>
    <property type="evidence" value="ECO:0007669"/>
    <property type="project" value="UniProtKB-KW"/>
</dbReference>
<dbReference type="OrthoDB" id="9801538at2"/>
<keyword evidence="1 6" id="KW-0489">Methyltransferase</keyword>
<evidence type="ECO:0000259" key="5">
    <source>
        <dbReference type="Pfam" id="PF08241"/>
    </source>
</evidence>
<dbReference type="InterPro" id="IPR013216">
    <property type="entry name" value="Methyltransf_11"/>
</dbReference>
<dbReference type="Proteomes" id="UP000309550">
    <property type="component" value="Unassembled WGS sequence"/>
</dbReference>
<dbReference type="EMBL" id="VANS01000004">
    <property type="protein sequence ID" value="TMM51283.1"/>
    <property type="molecule type" value="Genomic_DNA"/>
</dbReference>
<proteinExistence type="predicted"/>
<keyword evidence="6" id="KW-0830">Ubiquinone</keyword>
<organism evidence="6 7">
    <name type="scientific">Sulfitobacter sabulilitoris</name>
    <dbReference type="NCBI Taxonomy" id="2562655"/>
    <lineage>
        <taxon>Bacteria</taxon>
        <taxon>Pseudomonadati</taxon>
        <taxon>Pseudomonadota</taxon>
        <taxon>Alphaproteobacteria</taxon>
        <taxon>Rhodobacterales</taxon>
        <taxon>Roseobacteraceae</taxon>
        <taxon>Sulfitobacter</taxon>
    </lineage>
</organism>
<sequence length="238" mass="26240">MAQPSRNNLDIYDDVAAQWWSDDLRWVRTLKNLVPGRLSWFDRHIDWAGCGVLDLGCAGGFMAEALARRGAQVTGIDPARQAIDAARRHATHNDLSIRYDVGRGEELPYDDGAFDAVVCVDVLEHVQDLDRVMAEIARVLRPDGTLLFDTINRNPIARLATITVAEDFLRLLPKGTHDPAMFIKPAELRAAMRTAGLVPGRFTGLGPRGIDRRLDLTFGQLPLQTVLYMGTAVKGPAA</sequence>
<evidence type="ECO:0000256" key="1">
    <source>
        <dbReference type="ARBA" id="ARBA00022603"/>
    </source>
</evidence>
<dbReference type="AlphaFoldDB" id="A0A5S3PC74"/>
<keyword evidence="7" id="KW-1185">Reference proteome</keyword>
<keyword evidence="3" id="KW-0831">Ubiquinone biosynthesis</keyword>
<gene>
    <name evidence="6" type="primary">ubiG</name>
    <name evidence="6" type="ORF">FDT80_15625</name>
</gene>
<evidence type="ECO:0000256" key="3">
    <source>
        <dbReference type="ARBA" id="ARBA00022688"/>
    </source>
</evidence>
<comment type="caution">
    <text evidence="6">The sequence shown here is derived from an EMBL/GenBank/DDBJ whole genome shotgun (WGS) entry which is preliminary data.</text>
</comment>
<feature type="domain" description="Methyltransferase type 11" evidence="5">
    <location>
        <begin position="53"/>
        <end position="148"/>
    </location>
</feature>
<evidence type="ECO:0000256" key="4">
    <source>
        <dbReference type="ARBA" id="ARBA00022691"/>
    </source>
</evidence>
<accession>A0A5S3PC74</accession>
<evidence type="ECO:0000313" key="6">
    <source>
        <dbReference type="EMBL" id="TMM51283.1"/>
    </source>
</evidence>
<dbReference type="Pfam" id="PF08241">
    <property type="entry name" value="Methyltransf_11"/>
    <property type="match status" value="1"/>
</dbReference>
<reference evidence="6 7" key="1">
    <citation type="submission" date="2019-05" db="EMBL/GenBank/DDBJ databases">
        <title>Sulfitobacter sabulilitoris sp. nov., isolated from a marine sand.</title>
        <authorList>
            <person name="Yoon J.-H."/>
        </authorList>
    </citation>
    <scope>NUCLEOTIDE SEQUENCE [LARGE SCALE GENOMIC DNA]</scope>
    <source>
        <strain evidence="6 7">HSMS-29</strain>
    </source>
</reference>
<dbReference type="Gene3D" id="3.40.50.150">
    <property type="entry name" value="Vaccinia Virus protein VP39"/>
    <property type="match status" value="1"/>
</dbReference>
<dbReference type="NCBIfam" id="TIGR01983">
    <property type="entry name" value="UbiG"/>
    <property type="match status" value="1"/>
</dbReference>
<dbReference type="SUPFAM" id="SSF53335">
    <property type="entry name" value="S-adenosyl-L-methionine-dependent methyltransferases"/>
    <property type="match status" value="1"/>
</dbReference>
<dbReference type="PANTHER" id="PTHR43464">
    <property type="entry name" value="METHYLTRANSFERASE"/>
    <property type="match status" value="1"/>
</dbReference>